<keyword evidence="3" id="KW-1185">Reference proteome</keyword>
<comment type="caution">
    <text evidence="2">The sequence shown here is derived from an EMBL/GenBank/DDBJ whole genome shotgun (WGS) entry which is preliminary data.</text>
</comment>
<accession>A0A3S3S7X7</accession>
<feature type="transmembrane region" description="Helical" evidence="1">
    <location>
        <begin position="7"/>
        <end position="29"/>
    </location>
</feature>
<evidence type="ECO:0000313" key="2">
    <source>
        <dbReference type="EMBL" id="RWW92381.1"/>
    </source>
</evidence>
<sequence>MSLPKKIIISIVSLVVLLAIINFGLSYWITKKLPGILQSEKDFPYNISYDKLDLRLLSGSFTIHDAYIAAKDSSVTDIKKAAFGKIATIEVQNFNLWTLLRNNKIKVKKVIITSPDIMLKHRKNQYNAQDDFVKPFKNTITTGSLEIINGNFKMMDSLQNFTLKAANINFSLTNIKIDSTTVTENIPVRYRDYSLKCDSLFYRVNKFYNITAENITTTDSTLAITNLKYIPQQTRKQFNTLIPVEKDQFAITAEKINVPNLNWGYYNDTLYVHTPEITLEKVNANIYRGKMPKDDLTRKKLYSELLRTIPFDLKVDKMLLKNSTVVYEEQLEYSRPAAKVSFSKFYATLSNIYSPVQKTKLPNTTIDVQCMFMRSAPLKVNWSFNTMNTSDAFTITGHLQNIKSEEIDPVTKPLMNVTTHGDLDEVKFTFYGNRESGKGTFAINYNDLKVDIYKKDGKKRNDLVSAIGNLLVKDDTKDRLKKTEVEVDRKKDKSVFNFLWRFVEQGLKQTVLPKTVAKIATKKKEKKK</sequence>
<reference evidence="2 3" key="1">
    <citation type="submission" date="2019-01" db="EMBL/GenBank/DDBJ databases">
        <title>Flavobacterium sp. nov.,isolated from freshwater.</title>
        <authorList>
            <person name="Zhang R."/>
            <person name="Du Z.-J."/>
        </authorList>
    </citation>
    <scope>NUCLEOTIDE SEQUENCE [LARGE SCALE GENOMIC DNA]</scope>
    <source>
        <strain evidence="2 3">1E403</strain>
    </source>
</reference>
<dbReference type="Proteomes" id="UP000287527">
    <property type="component" value="Unassembled WGS sequence"/>
</dbReference>
<protein>
    <recommendedName>
        <fullName evidence="4">DUF748 domain-containing protein</fullName>
    </recommendedName>
</protein>
<dbReference type="RefSeq" id="WP_128390962.1">
    <property type="nucleotide sequence ID" value="NZ_SBII01000012.1"/>
</dbReference>
<gene>
    <name evidence="2" type="ORF">EPI11_15860</name>
</gene>
<evidence type="ECO:0008006" key="4">
    <source>
        <dbReference type="Google" id="ProtNLM"/>
    </source>
</evidence>
<keyword evidence="1" id="KW-1133">Transmembrane helix</keyword>
<dbReference type="OrthoDB" id="1412480at2"/>
<proteinExistence type="predicted"/>
<keyword evidence="1" id="KW-0472">Membrane</keyword>
<name>A0A3S3S7X7_9FLAO</name>
<evidence type="ECO:0000256" key="1">
    <source>
        <dbReference type="SAM" id="Phobius"/>
    </source>
</evidence>
<dbReference type="AlphaFoldDB" id="A0A3S3S7X7"/>
<keyword evidence="1" id="KW-0812">Transmembrane</keyword>
<organism evidence="2 3">
    <name type="scientific">Flavobacterium cerinum</name>
    <dbReference type="NCBI Taxonomy" id="2502784"/>
    <lineage>
        <taxon>Bacteria</taxon>
        <taxon>Pseudomonadati</taxon>
        <taxon>Bacteroidota</taxon>
        <taxon>Flavobacteriia</taxon>
        <taxon>Flavobacteriales</taxon>
        <taxon>Flavobacteriaceae</taxon>
        <taxon>Flavobacterium</taxon>
    </lineage>
</organism>
<evidence type="ECO:0000313" key="3">
    <source>
        <dbReference type="Proteomes" id="UP000287527"/>
    </source>
</evidence>
<dbReference type="EMBL" id="SBII01000012">
    <property type="protein sequence ID" value="RWW92381.1"/>
    <property type="molecule type" value="Genomic_DNA"/>
</dbReference>